<organism evidence="1 3">
    <name type="scientific">Sulfodiicoccus acidiphilus</name>
    <dbReference type="NCBI Taxonomy" id="1670455"/>
    <lineage>
        <taxon>Archaea</taxon>
        <taxon>Thermoproteota</taxon>
        <taxon>Thermoprotei</taxon>
        <taxon>Sulfolobales</taxon>
        <taxon>Sulfolobaceae</taxon>
        <taxon>Sulfodiicoccus</taxon>
    </lineage>
</organism>
<dbReference type="Proteomes" id="UP000616143">
    <property type="component" value="Unassembled WGS sequence"/>
</dbReference>
<keyword evidence="3" id="KW-1185">Reference proteome</keyword>
<evidence type="ECO:0000313" key="2">
    <source>
        <dbReference type="EMBL" id="GGU00302.1"/>
    </source>
</evidence>
<reference evidence="1" key="3">
    <citation type="journal article" date="2019" name="BMC Res. Notes">
        <title>Complete genome sequence of the Sulfodiicoccus acidiphilus strain HS-1T, the first crenarchaeon that lacks polB3, isolated from an acidic hot spring in Ohwaku-dani, Hakone, Japan.</title>
        <authorList>
            <person name="Sakai H.D."/>
            <person name="Kurosawa N."/>
        </authorList>
    </citation>
    <scope>NUCLEOTIDE SEQUENCE</scope>
    <source>
        <strain evidence="1">HS-1</strain>
    </source>
</reference>
<dbReference type="EMBL" id="BMQS01000016">
    <property type="protein sequence ID" value="GGU00302.1"/>
    <property type="molecule type" value="Genomic_DNA"/>
</dbReference>
<evidence type="ECO:0000313" key="1">
    <source>
        <dbReference type="EMBL" id="BBD72027.1"/>
    </source>
</evidence>
<sequence>MEKFKTHSREESLRISSLRYTRHYALEDLMQSVGLGKDFYGIPIYLPARFLLLWQVLPLYIWTVSS</sequence>
<reference evidence="2" key="4">
    <citation type="submission" date="2020-09" db="EMBL/GenBank/DDBJ databases">
        <authorList>
            <person name="Sun Q."/>
            <person name="Ohkuma M."/>
        </authorList>
    </citation>
    <scope>NUCLEOTIDE SEQUENCE</scope>
    <source>
        <strain evidence="2">JCM 31740</strain>
    </source>
</reference>
<accession>A0A348B1H5</accession>
<gene>
    <name evidence="2" type="ORF">GCM10007116_17030</name>
    <name evidence="1" type="ORF">HS1genome_0416</name>
</gene>
<protein>
    <submittedName>
        <fullName evidence="1">Uncharacterized protein</fullName>
    </submittedName>
</protein>
<name>A0A348B1H5_9CREN</name>
<dbReference type="AlphaFoldDB" id="A0A348B1H5"/>
<dbReference type="Proteomes" id="UP000276741">
    <property type="component" value="Chromosome"/>
</dbReference>
<dbReference type="EMBL" id="AP018553">
    <property type="protein sequence ID" value="BBD72027.1"/>
    <property type="molecule type" value="Genomic_DNA"/>
</dbReference>
<evidence type="ECO:0000313" key="3">
    <source>
        <dbReference type="Proteomes" id="UP000276741"/>
    </source>
</evidence>
<reference evidence="3" key="2">
    <citation type="submission" date="2018-04" db="EMBL/GenBank/DDBJ databases">
        <title>Complete genome sequence of Sulfodiicoccus acidiphilus strain HS-1.</title>
        <authorList>
            <person name="Sakai H.D."/>
            <person name="Kurosawa N."/>
        </authorList>
    </citation>
    <scope>NUCLEOTIDE SEQUENCE [LARGE SCALE GENOMIC DNA]</scope>
    <source>
        <strain evidence="3">HS-1</strain>
    </source>
</reference>
<dbReference type="KEGG" id="sacd:HS1genome_0416"/>
<reference evidence="2" key="1">
    <citation type="journal article" date="2014" name="Int. J. Syst. Evol. Microbiol.">
        <title>Complete genome sequence of Corynebacterium casei LMG S-19264T (=DSM 44701T), isolated from a smear-ripened cheese.</title>
        <authorList>
            <consortium name="US DOE Joint Genome Institute (JGI-PGF)"/>
            <person name="Walter F."/>
            <person name="Albersmeier A."/>
            <person name="Kalinowski J."/>
            <person name="Ruckert C."/>
        </authorList>
    </citation>
    <scope>NUCLEOTIDE SEQUENCE</scope>
    <source>
        <strain evidence="2">JCM 31740</strain>
    </source>
</reference>
<proteinExistence type="predicted"/>